<accession>A0ABX8CV33</accession>
<evidence type="ECO:0000313" key="2">
    <source>
        <dbReference type="Proteomes" id="UP000683310"/>
    </source>
</evidence>
<dbReference type="RefSeq" id="WP_213559824.1">
    <property type="nucleotide sequence ID" value="NZ_JBHTCI010000001.1"/>
</dbReference>
<reference evidence="1 2" key="1">
    <citation type="submission" date="2021-04" db="EMBL/GenBank/DDBJ databases">
        <title>Nocardia tengchongensis.</title>
        <authorList>
            <person name="Zhuang k."/>
            <person name="Ran Y."/>
            <person name="Li W."/>
        </authorList>
    </citation>
    <scope>NUCLEOTIDE SEQUENCE [LARGE SCALE GENOMIC DNA]</scope>
    <source>
        <strain evidence="1 2">CFH S0057</strain>
    </source>
</reference>
<keyword evidence="2" id="KW-1185">Reference proteome</keyword>
<evidence type="ECO:0000313" key="1">
    <source>
        <dbReference type="EMBL" id="QVI23756.1"/>
    </source>
</evidence>
<gene>
    <name evidence="1" type="ORF">KHQ06_13570</name>
</gene>
<organism evidence="1 2">
    <name type="scientific">Nocardia tengchongensis</name>
    <dbReference type="NCBI Taxonomy" id="2055889"/>
    <lineage>
        <taxon>Bacteria</taxon>
        <taxon>Bacillati</taxon>
        <taxon>Actinomycetota</taxon>
        <taxon>Actinomycetes</taxon>
        <taxon>Mycobacteriales</taxon>
        <taxon>Nocardiaceae</taxon>
        <taxon>Nocardia</taxon>
    </lineage>
</organism>
<proteinExistence type="predicted"/>
<dbReference type="EMBL" id="CP074371">
    <property type="protein sequence ID" value="QVI23756.1"/>
    <property type="molecule type" value="Genomic_DNA"/>
</dbReference>
<name>A0ABX8CV33_9NOCA</name>
<dbReference type="Proteomes" id="UP000683310">
    <property type="component" value="Chromosome"/>
</dbReference>
<sequence>MTNARKTTLVHEQSEFTAARAAEKAACAKQNAMAALTVAGHALDAADCKYLLDMLGINAAGEEIDDEV</sequence>
<protein>
    <submittedName>
        <fullName evidence="1">Uncharacterized protein</fullName>
    </submittedName>
</protein>